<dbReference type="SUPFAM" id="SSF48452">
    <property type="entry name" value="TPR-like"/>
    <property type="match status" value="1"/>
</dbReference>
<organism evidence="1 2">
    <name type="scientific">Asticcacaulis biprosthecium C19</name>
    <dbReference type="NCBI Taxonomy" id="715226"/>
    <lineage>
        <taxon>Bacteria</taxon>
        <taxon>Pseudomonadati</taxon>
        <taxon>Pseudomonadota</taxon>
        <taxon>Alphaproteobacteria</taxon>
        <taxon>Caulobacterales</taxon>
        <taxon>Caulobacteraceae</taxon>
        <taxon>Asticcacaulis</taxon>
    </lineage>
</organism>
<protein>
    <submittedName>
        <fullName evidence="1">Transporter auxiliary protein, TonB-ExbB-ExbD/TolA-TolQ-TolR TonB family</fullName>
    </submittedName>
</protein>
<gene>
    <name evidence="1" type="ORF">ABI_18040</name>
</gene>
<dbReference type="EMBL" id="GL883077">
    <property type="protein sequence ID" value="EGF93364.1"/>
    <property type="molecule type" value="Genomic_DNA"/>
</dbReference>
<dbReference type="AlphaFoldDB" id="F4QKR2"/>
<proteinExistence type="predicted"/>
<name>F4QKR2_9CAUL</name>
<reference evidence="2" key="1">
    <citation type="submission" date="2011-03" db="EMBL/GenBank/DDBJ databases">
        <title>Draft genome sequence of Brevundimonas diminuta.</title>
        <authorList>
            <person name="Brown P.J.B."/>
            <person name="Buechlein A."/>
            <person name="Hemmerich C."/>
            <person name="Brun Y.V."/>
        </authorList>
    </citation>
    <scope>NUCLEOTIDE SEQUENCE [LARGE SCALE GENOMIC DNA]</scope>
    <source>
        <strain evidence="2">C19</strain>
    </source>
</reference>
<keyword evidence="2" id="KW-1185">Reference proteome</keyword>
<evidence type="ECO:0000313" key="1">
    <source>
        <dbReference type="EMBL" id="EGF93364.1"/>
    </source>
</evidence>
<accession>F4QKR2</accession>
<dbReference type="Proteomes" id="UP000006512">
    <property type="component" value="Unassembled WGS sequence"/>
</dbReference>
<dbReference type="HOGENOM" id="CLU_920248_0_0_5"/>
<dbReference type="eggNOG" id="COG1729">
    <property type="taxonomic scope" value="Bacteria"/>
</dbReference>
<evidence type="ECO:0000313" key="2">
    <source>
        <dbReference type="Proteomes" id="UP000006512"/>
    </source>
</evidence>
<dbReference type="OrthoDB" id="7185608at2"/>
<dbReference type="InterPro" id="IPR011990">
    <property type="entry name" value="TPR-like_helical_dom_sf"/>
</dbReference>
<sequence>MAHNGFSQKIVTWTSRGRMAAGASIVALTLAFGAVTTVAFLPSVSQAQIFGDEDEEEDLGRPATPAGAWDEKRLNRLDRNVRKLERAVARVENKKTPPILIEPDPEVVALQATVDSLSRKQDEQSDVITRLTGQLEEALYANQQLQGTVNAQNARIDVLSRRADNADAHLKDIDALLAPPPPPPASTGSAEGDFDQAFALMTSGQTDDASRAFEAFTTTWPEAAQLPEAWFRLGQIRSMKQDAGGAVAAYATALKGWPKTSWAPEATVRLAGALTDSNRPSDACLALSQFDKLYAKTATNEHKSMAKTLKTRSKCAA</sequence>
<dbReference type="Gene3D" id="1.25.40.10">
    <property type="entry name" value="Tetratricopeptide repeat domain"/>
    <property type="match status" value="1"/>
</dbReference>
<dbReference type="STRING" id="715226.ABI_18040"/>